<keyword evidence="3" id="KW-1185">Reference proteome</keyword>
<dbReference type="KEGG" id="bze:COCCADRAFT_25489"/>
<dbReference type="Proteomes" id="UP000053841">
    <property type="component" value="Unassembled WGS sequence"/>
</dbReference>
<dbReference type="RefSeq" id="XP_007711294.1">
    <property type="nucleotide sequence ID" value="XM_007713104.1"/>
</dbReference>
<organism evidence="2 3">
    <name type="scientific">Cochliobolus carbonum (strain 26-R-13)</name>
    <name type="common">Maize leaf spot fungus</name>
    <name type="synonym">Bipolaris zeicola</name>
    <dbReference type="NCBI Taxonomy" id="930089"/>
    <lineage>
        <taxon>Eukaryota</taxon>
        <taxon>Fungi</taxon>
        <taxon>Dikarya</taxon>
        <taxon>Ascomycota</taxon>
        <taxon>Pezizomycotina</taxon>
        <taxon>Dothideomycetes</taxon>
        <taxon>Pleosporomycetidae</taxon>
        <taxon>Pleosporales</taxon>
        <taxon>Pleosporineae</taxon>
        <taxon>Pleosporaceae</taxon>
        <taxon>Bipolaris</taxon>
    </lineage>
</organism>
<protein>
    <submittedName>
        <fullName evidence="2">Uncharacterized protein</fullName>
    </submittedName>
</protein>
<dbReference type="EMBL" id="KI964592">
    <property type="protein sequence ID" value="EUC34407.1"/>
    <property type="molecule type" value="Genomic_DNA"/>
</dbReference>
<accession>W6Y3Y5</accession>
<dbReference type="GeneID" id="19145807"/>
<dbReference type="OrthoDB" id="10508887at2759"/>
<proteinExistence type="predicted"/>
<evidence type="ECO:0000256" key="1">
    <source>
        <dbReference type="SAM" id="MobiDB-lite"/>
    </source>
</evidence>
<name>W6Y3Y5_COCC2</name>
<gene>
    <name evidence="2" type="ORF">COCCADRAFT_25489</name>
</gene>
<dbReference type="HOGENOM" id="CLU_2157939_0_0_1"/>
<evidence type="ECO:0000313" key="3">
    <source>
        <dbReference type="Proteomes" id="UP000053841"/>
    </source>
</evidence>
<evidence type="ECO:0000313" key="2">
    <source>
        <dbReference type="EMBL" id="EUC34407.1"/>
    </source>
</evidence>
<reference evidence="2 3" key="1">
    <citation type="journal article" date="2013" name="PLoS Genet.">
        <title>Comparative genome structure, secondary metabolite, and effector coding capacity across Cochliobolus pathogens.</title>
        <authorList>
            <person name="Condon B.J."/>
            <person name="Leng Y."/>
            <person name="Wu D."/>
            <person name="Bushley K.E."/>
            <person name="Ohm R.A."/>
            <person name="Otillar R."/>
            <person name="Martin J."/>
            <person name="Schackwitz W."/>
            <person name="Grimwood J."/>
            <person name="MohdZainudin N."/>
            <person name="Xue C."/>
            <person name="Wang R."/>
            <person name="Manning V.A."/>
            <person name="Dhillon B."/>
            <person name="Tu Z.J."/>
            <person name="Steffenson B.J."/>
            <person name="Salamov A."/>
            <person name="Sun H."/>
            <person name="Lowry S."/>
            <person name="LaButti K."/>
            <person name="Han J."/>
            <person name="Copeland A."/>
            <person name="Lindquist E."/>
            <person name="Barry K."/>
            <person name="Schmutz J."/>
            <person name="Baker S.E."/>
            <person name="Ciuffetti L.M."/>
            <person name="Grigoriev I.V."/>
            <person name="Zhong S."/>
            <person name="Turgeon B.G."/>
        </authorList>
    </citation>
    <scope>NUCLEOTIDE SEQUENCE [LARGE SCALE GENOMIC DNA]</scope>
    <source>
        <strain evidence="2 3">26-R-13</strain>
    </source>
</reference>
<dbReference type="AlphaFoldDB" id="W6Y3Y5"/>
<feature type="region of interest" description="Disordered" evidence="1">
    <location>
        <begin position="29"/>
        <end position="48"/>
    </location>
</feature>
<sequence>MVRVKEPQALKPLPRFLGYQRHNYPGKGCSDWAKGPNESRPSAGANDRARCCPNEHPWGLFWVGSTRKSCPGCGQRMPTPIGSKGEKIAAWDIPCRLGDDGKAIKGTGFAI</sequence>